<accession>A0A8H7CXU9</accession>
<evidence type="ECO:0000313" key="2">
    <source>
        <dbReference type="Proteomes" id="UP000620124"/>
    </source>
</evidence>
<keyword evidence="2" id="KW-1185">Reference proteome</keyword>
<sequence>MNFEFVGTDPFTHAFAVANAHESEFSDFTDAMADVNMAEGNTTLVVDDLTTASATDDQDSDASDASSEASDASVTLPIVFSYPRVTWNDLENITLYQALAEVWVQYLEAPAMYVKWTRYWSHRHAILRAQNSPTMIAETSRAYPDEDRKEWTRWPKMTVWYELKRLDAAALYTARASRRHTNMIRSERLKAWATDAIAYAQSLDDF</sequence>
<gene>
    <name evidence="1" type="ORF">MVEN_01181400</name>
</gene>
<dbReference type="OrthoDB" id="3057013at2759"/>
<dbReference type="AlphaFoldDB" id="A0A8H7CXU9"/>
<dbReference type="EMBL" id="JACAZI010000009">
    <property type="protein sequence ID" value="KAF7352182.1"/>
    <property type="molecule type" value="Genomic_DNA"/>
</dbReference>
<dbReference type="Proteomes" id="UP000620124">
    <property type="component" value="Unassembled WGS sequence"/>
</dbReference>
<comment type="caution">
    <text evidence="1">The sequence shown here is derived from an EMBL/GenBank/DDBJ whole genome shotgun (WGS) entry which is preliminary data.</text>
</comment>
<evidence type="ECO:0000313" key="1">
    <source>
        <dbReference type="EMBL" id="KAF7352182.1"/>
    </source>
</evidence>
<organism evidence="1 2">
    <name type="scientific">Mycena venus</name>
    <dbReference type="NCBI Taxonomy" id="2733690"/>
    <lineage>
        <taxon>Eukaryota</taxon>
        <taxon>Fungi</taxon>
        <taxon>Dikarya</taxon>
        <taxon>Basidiomycota</taxon>
        <taxon>Agaricomycotina</taxon>
        <taxon>Agaricomycetes</taxon>
        <taxon>Agaricomycetidae</taxon>
        <taxon>Agaricales</taxon>
        <taxon>Marasmiineae</taxon>
        <taxon>Mycenaceae</taxon>
        <taxon>Mycena</taxon>
    </lineage>
</organism>
<protein>
    <submittedName>
        <fullName evidence="1">Uncharacterized protein</fullName>
    </submittedName>
</protein>
<proteinExistence type="predicted"/>
<name>A0A8H7CXU9_9AGAR</name>
<reference evidence="1" key="1">
    <citation type="submission" date="2020-05" db="EMBL/GenBank/DDBJ databases">
        <title>Mycena genomes resolve the evolution of fungal bioluminescence.</title>
        <authorList>
            <person name="Tsai I.J."/>
        </authorList>
    </citation>
    <scope>NUCLEOTIDE SEQUENCE</scope>
    <source>
        <strain evidence="1">CCC161011</strain>
    </source>
</reference>